<name>A0ABV7Y5D2_9ACTN</name>
<dbReference type="Proteomes" id="UP001595699">
    <property type="component" value="Unassembled WGS sequence"/>
</dbReference>
<evidence type="ECO:0000313" key="3">
    <source>
        <dbReference type="EMBL" id="MFC3759918.1"/>
    </source>
</evidence>
<dbReference type="InterPro" id="IPR032465">
    <property type="entry name" value="ACMSD"/>
</dbReference>
<dbReference type="PANTHER" id="PTHR21240">
    <property type="entry name" value="2-AMINO-3-CARBOXYLMUCONATE-6-SEMIALDEHYDE DECARBOXYLASE"/>
    <property type="match status" value="1"/>
</dbReference>
<keyword evidence="1" id="KW-0456">Lyase</keyword>
<evidence type="ECO:0000259" key="2">
    <source>
        <dbReference type="Pfam" id="PF04909"/>
    </source>
</evidence>
<dbReference type="EMBL" id="JBHRZH010000004">
    <property type="protein sequence ID" value="MFC3759918.1"/>
    <property type="molecule type" value="Genomic_DNA"/>
</dbReference>
<dbReference type="PANTHER" id="PTHR21240:SF28">
    <property type="entry name" value="ISO-OROTATE DECARBOXYLASE (EUROFUNG)"/>
    <property type="match status" value="1"/>
</dbReference>
<proteinExistence type="predicted"/>
<dbReference type="InterPro" id="IPR032466">
    <property type="entry name" value="Metal_Hydrolase"/>
</dbReference>
<keyword evidence="4" id="KW-1185">Reference proteome</keyword>
<gene>
    <name evidence="3" type="ORF">ACFOUW_03645</name>
</gene>
<evidence type="ECO:0000256" key="1">
    <source>
        <dbReference type="ARBA" id="ARBA00023239"/>
    </source>
</evidence>
<reference evidence="4" key="1">
    <citation type="journal article" date="2019" name="Int. J. Syst. Evol. Microbiol.">
        <title>The Global Catalogue of Microorganisms (GCM) 10K type strain sequencing project: providing services to taxonomists for standard genome sequencing and annotation.</title>
        <authorList>
            <consortium name="The Broad Institute Genomics Platform"/>
            <consortium name="The Broad Institute Genome Sequencing Center for Infectious Disease"/>
            <person name="Wu L."/>
            <person name="Ma J."/>
        </authorList>
    </citation>
    <scope>NUCLEOTIDE SEQUENCE [LARGE SCALE GENOMIC DNA]</scope>
    <source>
        <strain evidence="4">CGMCC 4.7241</strain>
    </source>
</reference>
<dbReference type="SUPFAM" id="SSF51556">
    <property type="entry name" value="Metallo-dependent hydrolases"/>
    <property type="match status" value="1"/>
</dbReference>
<dbReference type="RefSeq" id="WP_205120249.1">
    <property type="nucleotide sequence ID" value="NZ_JAFBCM010000001.1"/>
</dbReference>
<dbReference type="Gene3D" id="3.20.20.140">
    <property type="entry name" value="Metal-dependent hydrolases"/>
    <property type="match status" value="1"/>
</dbReference>
<comment type="caution">
    <text evidence="3">The sequence shown here is derived from an EMBL/GenBank/DDBJ whole genome shotgun (WGS) entry which is preliminary data.</text>
</comment>
<dbReference type="Pfam" id="PF04909">
    <property type="entry name" value="Amidohydro_2"/>
    <property type="match status" value="1"/>
</dbReference>
<dbReference type="InterPro" id="IPR006680">
    <property type="entry name" value="Amidohydro-rel"/>
</dbReference>
<feature type="domain" description="Amidohydrolase-related" evidence="2">
    <location>
        <begin position="44"/>
        <end position="242"/>
    </location>
</feature>
<evidence type="ECO:0000313" key="4">
    <source>
        <dbReference type="Proteomes" id="UP001595699"/>
    </source>
</evidence>
<accession>A0ABV7Y5D2</accession>
<protein>
    <submittedName>
        <fullName evidence="3">Amidohydrolase family protein</fullName>
    </submittedName>
</protein>
<organism evidence="3 4">
    <name type="scientific">Tenggerimyces flavus</name>
    <dbReference type="NCBI Taxonomy" id="1708749"/>
    <lineage>
        <taxon>Bacteria</taxon>
        <taxon>Bacillati</taxon>
        <taxon>Actinomycetota</taxon>
        <taxon>Actinomycetes</taxon>
        <taxon>Propionibacteriales</taxon>
        <taxon>Nocardioidaceae</taxon>
        <taxon>Tenggerimyces</taxon>
    </lineage>
</organism>
<sequence length="250" mass="27153">MIIDAHVRLGSGREVDLSAEDLLTSMDELGIDAALVAPGEREIAYDNRAGNDKLTALANASDDRLLAYAVANPWRRDAVDELARAKDNGAVALAVDSVLQGFDPLDRLVDPLLAFAQEAGWLVYIRTGTPPSAVPLPVASLARRYPELRFLMGKSGATDFWIDAAPALRHAPNLYADTSYAPWDTVLSEFGRDPEIGTARCVFTTDAPYTVPKAELARVLDWTIPAEERAWVLGGTVAELLGSHARKAWR</sequence>